<dbReference type="Gene3D" id="1.20.1090.10">
    <property type="entry name" value="Dehydroquinate synthase-like - alpha domain"/>
    <property type="match status" value="1"/>
</dbReference>
<accession>A0AAD5WM83</accession>
<evidence type="ECO:0000313" key="2">
    <source>
        <dbReference type="Proteomes" id="UP001196413"/>
    </source>
</evidence>
<keyword evidence="2" id="KW-1185">Reference proteome</keyword>
<name>A0AAD5WM83_PARTN</name>
<dbReference type="SUPFAM" id="SSF56796">
    <property type="entry name" value="Dehydroquinate synthase-like"/>
    <property type="match status" value="1"/>
</dbReference>
<comment type="caution">
    <text evidence="1">The sequence shown here is derived from an EMBL/GenBank/DDBJ whole genome shotgun (WGS) entry which is preliminary data.</text>
</comment>
<reference evidence="1" key="1">
    <citation type="submission" date="2021-06" db="EMBL/GenBank/DDBJ databases">
        <title>Parelaphostrongylus tenuis whole genome reference sequence.</title>
        <authorList>
            <person name="Garwood T.J."/>
            <person name="Larsen P.A."/>
            <person name="Fountain-Jones N.M."/>
            <person name="Garbe J.R."/>
            <person name="Macchietto M.G."/>
            <person name="Kania S.A."/>
            <person name="Gerhold R.W."/>
            <person name="Richards J.E."/>
            <person name="Wolf T.M."/>
        </authorList>
    </citation>
    <scope>NUCLEOTIDE SEQUENCE</scope>
    <source>
        <strain evidence="1">MNPRO001-30</strain>
        <tissue evidence="1">Meninges</tissue>
    </source>
</reference>
<evidence type="ECO:0000313" key="1">
    <source>
        <dbReference type="EMBL" id="KAJ1374856.1"/>
    </source>
</evidence>
<sequence>MKGLISAGNDYIAKKLCDEIRGFMCDFQVPNGLKSLGFQFSDIENLSTAALNSVQNIAVTPRSTDMEIIAQLYENSLTVY</sequence>
<proteinExistence type="predicted"/>
<dbReference type="Proteomes" id="UP001196413">
    <property type="component" value="Unassembled WGS sequence"/>
</dbReference>
<protein>
    <submittedName>
        <fullName evidence="1">Hydroxyacid-oxoacid transhydrogenase, mitochondrial</fullName>
    </submittedName>
</protein>
<gene>
    <name evidence="1" type="primary">HPHD1_2</name>
    <name evidence="1" type="ORF">KIN20_037958</name>
</gene>
<organism evidence="1 2">
    <name type="scientific">Parelaphostrongylus tenuis</name>
    <name type="common">Meningeal worm</name>
    <dbReference type="NCBI Taxonomy" id="148309"/>
    <lineage>
        <taxon>Eukaryota</taxon>
        <taxon>Metazoa</taxon>
        <taxon>Ecdysozoa</taxon>
        <taxon>Nematoda</taxon>
        <taxon>Chromadorea</taxon>
        <taxon>Rhabditida</taxon>
        <taxon>Rhabditina</taxon>
        <taxon>Rhabditomorpha</taxon>
        <taxon>Strongyloidea</taxon>
        <taxon>Metastrongylidae</taxon>
        <taxon>Parelaphostrongylus</taxon>
    </lineage>
</organism>
<dbReference type="EMBL" id="JAHQIW010007492">
    <property type="protein sequence ID" value="KAJ1374856.1"/>
    <property type="molecule type" value="Genomic_DNA"/>
</dbReference>
<dbReference type="AlphaFoldDB" id="A0AAD5WM83"/>